<feature type="coiled-coil region" evidence="1">
    <location>
        <begin position="257"/>
        <end position="316"/>
    </location>
</feature>
<protein>
    <submittedName>
        <fullName evidence="2">ATPase</fullName>
    </submittedName>
</protein>
<evidence type="ECO:0000256" key="1">
    <source>
        <dbReference type="SAM" id="Coils"/>
    </source>
</evidence>
<evidence type="ECO:0000313" key="2">
    <source>
        <dbReference type="EMBL" id="DAD86615.1"/>
    </source>
</evidence>
<dbReference type="PANTHER" id="PTHR32114:SF2">
    <property type="entry name" value="ABC TRANSPORTER ABCH.3"/>
    <property type="match status" value="1"/>
</dbReference>
<sequence>MLIKKLVLHHCHRLHLLEDQSFEYDFTQKHTILDGVNGAGKSSIFNELSPLPANMDDYLADGYKKIVIEHNNSEYILTSQGKRPGKHSFLKDGEELNPGGTLTVQYELVENFFNYTPAYHRVLQGKLLFTEMSAKERRDWFADISGMDSDFVMKFWDKIRAGQRDNTGALKNIKNKIAEANLQLLDDKEIVEVEERLSDIMKLFNGLTDLLKQFPRSEVPIAPVEYNDDLTQRVKHLYFKYLKESEGIGGINLTERYQLQSELLEQDRVQMNELQEQLVKLTDEKHRFDFNSEDNIEELERRYDEYRVRLASFDQATIDQYKVILQYPYFSRGDGLTEVYQTYNNQLRYVDDALLAFQPFSLPYRQAKEQVNYKSSELMKLQGEQQGVQFKIGEIDKQLQHLNQHPETQCPNCYHRFKEGNVDAEIQRLSLVRSQLIQRDNELTGNIDALTKEVEFEQANLKNYEMILLTVTSDEHGLSEYLKATMTNDGSLGTLMRLIHDNPKAYLGALQQQIAKIPTYIEAGKVLTELEGLAALIQKGKAQASPEYIQLVGRIEQLTQLHDEASFKYHKRRAFVEKIYNAIELQRKFTEQLDRVNQLVENQSNFIKDETTKLFHQEVSEVLTKLKSEIDECNDRIQHQAGIKFVIRSHEENRSGIEKSIDLHTQLMQILDPKTGLIAKSVIGFIRHFVKEMNNLMSQVWTYPIIIDIESEDDFTKKYLFPVVIGEDAIRRDDVYETSLGQTELINFIFRITLVKYLKLENYPLYLDEVGGHLSVQHRNRLYNLIKRMVDHHYFSQVFMVTHLQDVKVIMEPAETILLK</sequence>
<dbReference type="InterPro" id="IPR027417">
    <property type="entry name" value="P-loop_NTPase"/>
</dbReference>
<accession>A0A8S5MWZ5</accession>
<dbReference type="Gene3D" id="3.40.50.300">
    <property type="entry name" value="P-loop containing nucleotide triphosphate hydrolases"/>
    <property type="match status" value="2"/>
</dbReference>
<organism evidence="2">
    <name type="scientific">Myoviridae sp. ct3wi9</name>
    <dbReference type="NCBI Taxonomy" id="2826610"/>
    <lineage>
        <taxon>Viruses</taxon>
        <taxon>Duplodnaviria</taxon>
        <taxon>Heunggongvirae</taxon>
        <taxon>Uroviricota</taxon>
        <taxon>Caudoviricetes</taxon>
    </lineage>
</organism>
<dbReference type="EMBL" id="BK015006">
    <property type="protein sequence ID" value="DAD86615.1"/>
    <property type="molecule type" value="Genomic_DNA"/>
</dbReference>
<proteinExistence type="predicted"/>
<dbReference type="SUPFAM" id="SSF52540">
    <property type="entry name" value="P-loop containing nucleoside triphosphate hydrolases"/>
    <property type="match status" value="2"/>
</dbReference>
<reference evidence="2" key="1">
    <citation type="journal article" date="2021" name="Proc. Natl. Acad. Sci. U.S.A.">
        <title>A Catalog of Tens of Thousands of Viruses from Human Metagenomes Reveals Hidden Associations with Chronic Diseases.</title>
        <authorList>
            <person name="Tisza M.J."/>
            <person name="Buck C.B."/>
        </authorList>
    </citation>
    <scope>NUCLEOTIDE SEQUENCE</scope>
    <source>
        <strain evidence="2">Ct3wi9</strain>
    </source>
</reference>
<keyword evidence="1" id="KW-0175">Coiled coil</keyword>
<dbReference type="PANTHER" id="PTHR32114">
    <property type="entry name" value="ABC TRANSPORTER ABCH.3"/>
    <property type="match status" value="1"/>
</dbReference>
<name>A0A8S5MWZ5_9CAUD</name>